<organism evidence="2 3">
    <name type="scientific">Aspergillus brasiliensis (strain CBS 101740 / IMI 381727 / IBT 21946)</name>
    <dbReference type="NCBI Taxonomy" id="767769"/>
    <lineage>
        <taxon>Eukaryota</taxon>
        <taxon>Fungi</taxon>
        <taxon>Dikarya</taxon>
        <taxon>Ascomycota</taxon>
        <taxon>Pezizomycotina</taxon>
        <taxon>Eurotiomycetes</taxon>
        <taxon>Eurotiomycetidae</taxon>
        <taxon>Eurotiales</taxon>
        <taxon>Aspergillaceae</taxon>
        <taxon>Aspergillus</taxon>
        <taxon>Aspergillus subgen. Circumdati</taxon>
    </lineage>
</organism>
<keyword evidence="3" id="KW-1185">Reference proteome</keyword>
<accession>A0A1L9U5T0</accession>
<feature type="chain" id="PRO_5012905715" evidence="1">
    <location>
        <begin position="21"/>
        <end position="102"/>
    </location>
</feature>
<dbReference type="EMBL" id="KV878696">
    <property type="protein sequence ID" value="OJJ67028.1"/>
    <property type="molecule type" value="Genomic_DNA"/>
</dbReference>
<keyword evidence="1" id="KW-0732">Signal</keyword>
<sequence length="102" mass="10850">MKLSFSIVASALALAASVRAADCTAGMTYCAGVLDDVDGAKYNPIMWAQIKAKYGKDWNSFVYEPSGFVWHCGPGGTITMGEGCSWGCVNEGAGNNDHCRFQ</sequence>
<protein>
    <submittedName>
        <fullName evidence="2">Uncharacterized protein</fullName>
    </submittedName>
</protein>
<dbReference type="RefSeq" id="XP_067474277.1">
    <property type="nucleotide sequence ID" value="XM_067626114.1"/>
</dbReference>
<dbReference type="GeneID" id="93578602"/>
<feature type="signal peptide" evidence="1">
    <location>
        <begin position="1"/>
        <end position="20"/>
    </location>
</feature>
<dbReference type="Proteomes" id="UP000184499">
    <property type="component" value="Unassembled WGS sequence"/>
</dbReference>
<dbReference type="AlphaFoldDB" id="A0A1L9U5T0"/>
<evidence type="ECO:0000313" key="3">
    <source>
        <dbReference type="Proteomes" id="UP000184499"/>
    </source>
</evidence>
<dbReference type="VEuPathDB" id="FungiDB:ASPBRDRAFT_48561"/>
<evidence type="ECO:0000313" key="2">
    <source>
        <dbReference type="EMBL" id="OJJ67028.1"/>
    </source>
</evidence>
<dbReference type="OMA" id="CNNAGAG"/>
<reference evidence="3" key="1">
    <citation type="journal article" date="2017" name="Genome Biol.">
        <title>Comparative genomics reveals high biological diversity and specific adaptations in the industrially and medically important fungal genus Aspergillus.</title>
        <authorList>
            <person name="de Vries R.P."/>
            <person name="Riley R."/>
            <person name="Wiebenga A."/>
            <person name="Aguilar-Osorio G."/>
            <person name="Amillis S."/>
            <person name="Uchima C.A."/>
            <person name="Anderluh G."/>
            <person name="Asadollahi M."/>
            <person name="Askin M."/>
            <person name="Barry K."/>
            <person name="Battaglia E."/>
            <person name="Bayram O."/>
            <person name="Benocci T."/>
            <person name="Braus-Stromeyer S.A."/>
            <person name="Caldana C."/>
            <person name="Canovas D."/>
            <person name="Cerqueira G.C."/>
            <person name="Chen F."/>
            <person name="Chen W."/>
            <person name="Choi C."/>
            <person name="Clum A."/>
            <person name="Dos Santos R.A."/>
            <person name="Damasio A.R."/>
            <person name="Diallinas G."/>
            <person name="Emri T."/>
            <person name="Fekete E."/>
            <person name="Flipphi M."/>
            <person name="Freyberg S."/>
            <person name="Gallo A."/>
            <person name="Gournas C."/>
            <person name="Habgood R."/>
            <person name="Hainaut M."/>
            <person name="Harispe M.L."/>
            <person name="Henrissat B."/>
            <person name="Hilden K.S."/>
            <person name="Hope R."/>
            <person name="Hossain A."/>
            <person name="Karabika E."/>
            <person name="Karaffa L."/>
            <person name="Karanyi Z."/>
            <person name="Krasevec N."/>
            <person name="Kuo A."/>
            <person name="Kusch H."/>
            <person name="LaButti K."/>
            <person name="Lagendijk E.L."/>
            <person name="Lapidus A."/>
            <person name="Levasseur A."/>
            <person name="Lindquist E."/>
            <person name="Lipzen A."/>
            <person name="Logrieco A.F."/>
            <person name="MacCabe A."/>
            <person name="Maekelae M.R."/>
            <person name="Malavazi I."/>
            <person name="Melin P."/>
            <person name="Meyer V."/>
            <person name="Mielnichuk N."/>
            <person name="Miskei M."/>
            <person name="Molnar A.P."/>
            <person name="Mule G."/>
            <person name="Ngan C.Y."/>
            <person name="Orejas M."/>
            <person name="Orosz E."/>
            <person name="Ouedraogo J.P."/>
            <person name="Overkamp K.M."/>
            <person name="Park H.-S."/>
            <person name="Perrone G."/>
            <person name="Piumi F."/>
            <person name="Punt P.J."/>
            <person name="Ram A.F."/>
            <person name="Ramon A."/>
            <person name="Rauscher S."/>
            <person name="Record E."/>
            <person name="Riano-Pachon D.M."/>
            <person name="Robert V."/>
            <person name="Roehrig J."/>
            <person name="Ruller R."/>
            <person name="Salamov A."/>
            <person name="Salih N.S."/>
            <person name="Samson R.A."/>
            <person name="Sandor E."/>
            <person name="Sanguinetti M."/>
            <person name="Schuetze T."/>
            <person name="Sepcic K."/>
            <person name="Shelest E."/>
            <person name="Sherlock G."/>
            <person name="Sophianopoulou V."/>
            <person name="Squina F.M."/>
            <person name="Sun H."/>
            <person name="Susca A."/>
            <person name="Todd R.B."/>
            <person name="Tsang A."/>
            <person name="Unkles S.E."/>
            <person name="van de Wiele N."/>
            <person name="van Rossen-Uffink D."/>
            <person name="Oliveira J.V."/>
            <person name="Vesth T.C."/>
            <person name="Visser J."/>
            <person name="Yu J.-H."/>
            <person name="Zhou M."/>
            <person name="Andersen M.R."/>
            <person name="Archer D.B."/>
            <person name="Baker S.E."/>
            <person name="Benoit I."/>
            <person name="Brakhage A.A."/>
            <person name="Braus G.H."/>
            <person name="Fischer R."/>
            <person name="Frisvad J.C."/>
            <person name="Goldman G.H."/>
            <person name="Houbraken J."/>
            <person name="Oakley B."/>
            <person name="Pocsi I."/>
            <person name="Scazzocchio C."/>
            <person name="Seiboth B."/>
            <person name="vanKuyk P.A."/>
            <person name="Wortman J."/>
            <person name="Dyer P.S."/>
            <person name="Grigoriev I.V."/>
        </authorList>
    </citation>
    <scope>NUCLEOTIDE SEQUENCE [LARGE SCALE GENOMIC DNA]</scope>
    <source>
        <strain evidence="3">CBS 101740 / IMI 381727 / IBT 21946</strain>
    </source>
</reference>
<evidence type="ECO:0000256" key="1">
    <source>
        <dbReference type="SAM" id="SignalP"/>
    </source>
</evidence>
<dbReference type="OrthoDB" id="4503345at2759"/>
<gene>
    <name evidence="2" type="ORF">ASPBRDRAFT_48561</name>
</gene>
<name>A0A1L9U5T0_ASPBC</name>
<proteinExistence type="predicted"/>